<organism evidence="2 3">
    <name type="scientific">Centaurea solstitialis</name>
    <name type="common">yellow star-thistle</name>
    <dbReference type="NCBI Taxonomy" id="347529"/>
    <lineage>
        <taxon>Eukaryota</taxon>
        <taxon>Viridiplantae</taxon>
        <taxon>Streptophyta</taxon>
        <taxon>Embryophyta</taxon>
        <taxon>Tracheophyta</taxon>
        <taxon>Spermatophyta</taxon>
        <taxon>Magnoliopsida</taxon>
        <taxon>eudicotyledons</taxon>
        <taxon>Gunneridae</taxon>
        <taxon>Pentapetalae</taxon>
        <taxon>asterids</taxon>
        <taxon>campanulids</taxon>
        <taxon>Asterales</taxon>
        <taxon>Asteraceae</taxon>
        <taxon>Carduoideae</taxon>
        <taxon>Cardueae</taxon>
        <taxon>Centaureinae</taxon>
        <taxon>Centaurea</taxon>
    </lineage>
</organism>
<keyword evidence="3" id="KW-1185">Reference proteome</keyword>
<evidence type="ECO:0000313" key="3">
    <source>
        <dbReference type="Proteomes" id="UP001172457"/>
    </source>
</evidence>
<evidence type="ECO:0000256" key="1">
    <source>
        <dbReference type="SAM" id="Phobius"/>
    </source>
</evidence>
<keyword evidence="1" id="KW-0472">Membrane</keyword>
<dbReference type="Proteomes" id="UP001172457">
    <property type="component" value="Chromosome 1"/>
</dbReference>
<feature type="transmembrane region" description="Helical" evidence="1">
    <location>
        <begin position="302"/>
        <end position="319"/>
    </location>
</feature>
<feature type="transmembrane region" description="Helical" evidence="1">
    <location>
        <begin position="325"/>
        <end position="351"/>
    </location>
</feature>
<comment type="caution">
    <text evidence="2">The sequence shown here is derived from an EMBL/GenBank/DDBJ whole genome shotgun (WGS) entry which is preliminary data.</text>
</comment>
<name>A0AA38U1Y3_9ASTR</name>
<accession>A0AA38U1Y3</accession>
<sequence length="513" mass="59341">MTKRKLPHAGEEVIPDEEYDESLESGSLVQTDAPQQFLDLPQVIQLQWDHTTIFKLFLKETFQRIFQRGSIHIWSLAVKYEISHIEPERRRIAYINDRETSSATKGSERIKRRFIKVKDVRPYHHGEHTFSEFFCLIYGDVGLEEFSFKEADLDSIDLENITFLIDYLQVPFSATDSSSAGLKCSRSIYVTPSTSLESPQVNLLPLVLSLDLIRQYFLFCPISSPEEGIVYPNRKGERRFMGYREISHFYNGTLIYILNGLKHRMNKSEMSGAQWENRLIKFKDGVKRIEKKLKEKMIYRRSHFYPLQTFFVFFIKYFISSPINFVFHSYMFMIKFVYIFLLFGFTVWVAWDLTVNSKEKGGLDIGSLRAQDLALLAKKAIVALHGEVDSFIGNNLIKDKRSTLSKINNSSTFLTREISEIGSSRCLSKLLGGRSSKENEYGFDFFMELESKGNGGCREQFGFMSSSFSSLKKNSGWIWSLESFGVFKLASLRKTFDDLTYEGENSLRTGIVK</sequence>
<evidence type="ECO:0000313" key="2">
    <source>
        <dbReference type="EMBL" id="KAJ9565676.1"/>
    </source>
</evidence>
<keyword evidence="1" id="KW-1133">Transmembrane helix</keyword>
<keyword evidence="1" id="KW-0812">Transmembrane</keyword>
<reference evidence="2" key="1">
    <citation type="submission" date="2023-03" db="EMBL/GenBank/DDBJ databases">
        <title>Chromosome-scale reference genome and RAD-based genetic map of yellow starthistle (Centaurea solstitialis) reveal putative structural variation and QTLs associated with invader traits.</title>
        <authorList>
            <person name="Reatini B."/>
            <person name="Cang F.A."/>
            <person name="Jiang Q."/>
            <person name="Mckibben M.T.W."/>
            <person name="Barker M.S."/>
            <person name="Rieseberg L.H."/>
            <person name="Dlugosch K.M."/>
        </authorList>
    </citation>
    <scope>NUCLEOTIDE SEQUENCE</scope>
    <source>
        <strain evidence="2">CAN-66</strain>
        <tissue evidence="2">Leaf</tissue>
    </source>
</reference>
<proteinExistence type="predicted"/>
<dbReference type="EMBL" id="JARYMX010000001">
    <property type="protein sequence ID" value="KAJ9565676.1"/>
    <property type="molecule type" value="Genomic_DNA"/>
</dbReference>
<dbReference type="AlphaFoldDB" id="A0AA38U1Y3"/>
<protein>
    <submittedName>
        <fullName evidence="2">Uncharacterized protein</fullName>
    </submittedName>
</protein>
<gene>
    <name evidence="2" type="ORF">OSB04_001642</name>
</gene>